<accession>A0A9D4E5P8</accession>
<name>A0A9D4E5P8_DREPO</name>
<organism evidence="1 2">
    <name type="scientific">Dreissena polymorpha</name>
    <name type="common">Zebra mussel</name>
    <name type="synonym">Mytilus polymorpha</name>
    <dbReference type="NCBI Taxonomy" id="45954"/>
    <lineage>
        <taxon>Eukaryota</taxon>
        <taxon>Metazoa</taxon>
        <taxon>Spiralia</taxon>
        <taxon>Lophotrochozoa</taxon>
        <taxon>Mollusca</taxon>
        <taxon>Bivalvia</taxon>
        <taxon>Autobranchia</taxon>
        <taxon>Heteroconchia</taxon>
        <taxon>Euheterodonta</taxon>
        <taxon>Imparidentia</taxon>
        <taxon>Neoheterodontei</taxon>
        <taxon>Myida</taxon>
        <taxon>Dreissenoidea</taxon>
        <taxon>Dreissenidae</taxon>
        <taxon>Dreissena</taxon>
    </lineage>
</organism>
<evidence type="ECO:0000313" key="2">
    <source>
        <dbReference type="Proteomes" id="UP000828390"/>
    </source>
</evidence>
<evidence type="ECO:0000313" key="1">
    <source>
        <dbReference type="EMBL" id="KAH3773656.1"/>
    </source>
</evidence>
<proteinExistence type="predicted"/>
<dbReference type="Proteomes" id="UP000828390">
    <property type="component" value="Unassembled WGS sequence"/>
</dbReference>
<comment type="caution">
    <text evidence="1">The sequence shown here is derived from an EMBL/GenBank/DDBJ whole genome shotgun (WGS) entry which is preliminary data.</text>
</comment>
<dbReference type="EMBL" id="JAIWYP010000009">
    <property type="protein sequence ID" value="KAH3773656.1"/>
    <property type="molecule type" value="Genomic_DNA"/>
</dbReference>
<dbReference type="AlphaFoldDB" id="A0A9D4E5P8"/>
<reference evidence="1" key="2">
    <citation type="submission" date="2020-11" db="EMBL/GenBank/DDBJ databases">
        <authorList>
            <person name="McCartney M.A."/>
            <person name="Auch B."/>
            <person name="Kono T."/>
            <person name="Mallez S."/>
            <person name="Becker A."/>
            <person name="Gohl D.M."/>
            <person name="Silverstein K.A.T."/>
            <person name="Koren S."/>
            <person name="Bechman K.B."/>
            <person name="Herman A."/>
            <person name="Abrahante J.E."/>
            <person name="Garbe J."/>
        </authorList>
    </citation>
    <scope>NUCLEOTIDE SEQUENCE</scope>
    <source>
        <strain evidence="1">Duluth1</strain>
        <tissue evidence="1">Whole animal</tissue>
    </source>
</reference>
<keyword evidence="2" id="KW-1185">Reference proteome</keyword>
<sequence length="131" mass="14117">MIHETECDLTIICYKIGTTVRIGEFWDQTVLTCRASKDTSVATRRSDTGTLTSPTAVLTGLARCCPKGQGFSAQYGCINTPSCVDSCDDEAEAVATDRRKFRQLVPGRVGTAFRQDTCDCHRPACASALSG</sequence>
<protein>
    <submittedName>
        <fullName evidence="1">Uncharacterized protein</fullName>
    </submittedName>
</protein>
<gene>
    <name evidence="1" type="ORF">DPMN_175024</name>
</gene>
<reference evidence="1" key="1">
    <citation type="journal article" date="2019" name="bioRxiv">
        <title>The Genome of the Zebra Mussel, Dreissena polymorpha: A Resource for Invasive Species Research.</title>
        <authorList>
            <person name="McCartney M.A."/>
            <person name="Auch B."/>
            <person name="Kono T."/>
            <person name="Mallez S."/>
            <person name="Zhang Y."/>
            <person name="Obille A."/>
            <person name="Becker A."/>
            <person name="Abrahante J.E."/>
            <person name="Garbe J."/>
            <person name="Badalamenti J.P."/>
            <person name="Herman A."/>
            <person name="Mangelson H."/>
            <person name="Liachko I."/>
            <person name="Sullivan S."/>
            <person name="Sone E.D."/>
            <person name="Koren S."/>
            <person name="Silverstein K.A.T."/>
            <person name="Beckman K.B."/>
            <person name="Gohl D.M."/>
        </authorList>
    </citation>
    <scope>NUCLEOTIDE SEQUENCE</scope>
    <source>
        <strain evidence="1">Duluth1</strain>
        <tissue evidence="1">Whole animal</tissue>
    </source>
</reference>